<reference evidence="1 2" key="1">
    <citation type="submission" date="2018-02" db="EMBL/GenBank/DDBJ databases">
        <title>novel marine gammaproteobacteria from coastal saline agro ecosystem.</title>
        <authorList>
            <person name="Krishnan R."/>
            <person name="Ramesh Kumar N."/>
        </authorList>
    </citation>
    <scope>NUCLEOTIDE SEQUENCE [LARGE SCALE GENOMIC DNA]</scope>
    <source>
        <strain evidence="1 2">228</strain>
    </source>
</reference>
<sequence>MLDQASNDELIQAFWSQVESTIDWVVNRSGAAHVHVDDIVYSYERLLKQIDENLTLHMARGLTQEVLEMVIGCDGYAESIASVMTLVQAAPLLNNVRVSAFHDRLSDIPNVIETDDVPLQLGDVWFHISRSDRLHLSLFINDFRGLDEDARVEAVMYYLDAFIGEYDMMTRVATLNWYQLPADPLDFGLRPLSELREEFDNVRTRVRPVGVVFH</sequence>
<evidence type="ECO:0000313" key="1">
    <source>
        <dbReference type="EMBL" id="PPC77247.1"/>
    </source>
</evidence>
<proteinExistence type="predicted"/>
<gene>
    <name evidence="1" type="ORF">C4K68_12635</name>
</gene>
<comment type="caution">
    <text evidence="1">The sequence shown here is derived from an EMBL/GenBank/DDBJ whole genome shotgun (WGS) entry which is preliminary data.</text>
</comment>
<dbReference type="AlphaFoldDB" id="A0A2S5KQW0"/>
<organism evidence="1 2">
    <name type="scientific">Proteobacteria bacterium 228</name>
    <dbReference type="NCBI Taxonomy" id="2083153"/>
    <lineage>
        <taxon>Bacteria</taxon>
        <taxon>Pseudomonadati</taxon>
        <taxon>Pseudomonadota</taxon>
    </lineage>
</organism>
<accession>A0A2S5KQW0</accession>
<dbReference type="EMBL" id="PRLP01000035">
    <property type="protein sequence ID" value="PPC77247.1"/>
    <property type="molecule type" value="Genomic_DNA"/>
</dbReference>
<dbReference type="OrthoDB" id="6115512at2"/>
<name>A0A2S5KQW0_9PROT</name>
<evidence type="ECO:0000313" key="2">
    <source>
        <dbReference type="Proteomes" id="UP000238196"/>
    </source>
</evidence>
<dbReference type="Proteomes" id="UP000238196">
    <property type="component" value="Unassembled WGS sequence"/>
</dbReference>
<protein>
    <submittedName>
        <fullName evidence="1">Uncharacterized protein</fullName>
    </submittedName>
</protein>